<protein>
    <submittedName>
        <fullName evidence="3">Uncharacterized protein LOC113908237 isoform X2</fullName>
    </submittedName>
</protein>
<feature type="region of interest" description="Disordered" evidence="1">
    <location>
        <begin position="51"/>
        <end position="70"/>
    </location>
</feature>
<accession>A0A6J2B2Z7</accession>
<evidence type="ECO:0000313" key="2">
    <source>
        <dbReference type="Proteomes" id="UP000515165"/>
    </source>
</evidence>
<dbReference type="GeneID" id="113908237"/>
<feature type="region of interest" description="Disordered" evidence="1">
    <location>
        <begin position="128"/>
        <end position="147"/>
    </location>
</feature>
<sequence>MPDPRFCAHCLALPSIPSELPLHITRAALSHRTSWLQEFSSSGPEFIGSFPIHPLSQPLEGSKEREGHAAELDEKKAGLHWPASGLGQNDCAGSPAREFEDMAVLGSRGAPSMQKQLSGLNHAKCHLPPATCHQQGGDMVPGLGRGD</sequence>
<gene>
    <name evidence="3" type="primary">LOC113908237</name>
</gene>
<feature type="compositionally biased region" description="Basic and acidic residues" evidence="1">
    <location>
        <begin position="61"/>
        <end position="70"/>
    </location>
</feature>
<evidence type="ECO:0000256" key="1">
    <source>
        <dbReference type="SAM" id="MobiDB-lite"/>
    </source>
</evidence>
<proteinExistence type="predicted"/>
<dbReference type="Proteomes" id="UP000515165">
    <property type="component" value="Chromosome 16"/>
</dbReference>
<dbReference type="AlphaFoldDB" id="A0A6J2B2Z7"/>
<dbReference type="RefSeq" id="XP_027424238.1">
    <property type="nucleotide sequence ID" value="XM_027568437.2"/>
</dbReference>
<keyword evidence="2" id="KW-1185">Reference proteome</keyword>
<reference evidence="3" key="1">
    <citation type="submission" date="2025-08" db="UniProtKB">
        <authorList>
            <consortium name="RefSeq"/>
        </authorList>
    </citation>
    <scope>IDENTIFICATION</scope>
    <source>
        <tissue evidence="3">Blood</tissue>
    </source>
</reference>
<organism evidence="2 3">
    <name type="scientific">Zalophus californianus</name>
    <name type="common">California sealion</name>
    <dbReference type="NCBI Taxonomy" id="9704"/>
    <lineage>
        <taxon>Eukaryota</taxon>
        <taxon>Metazoa</taxon>
        <taxon>Chordata</taxon>
        <taxon>Craniata</taxon>
        <taxon>Vertebrata</taxon>
        <taxon>Euteleostomi</taxon>
        <taxon>Mammalia</taxon>
        <taxon>Eutheria</taxon>
        <taxon>Laurasiatheria</taxon>
        <taxon>Carnivora</taxon>
        <taxon>Caniformia</taxon>
        <taxon>Pinnipedia</taxon>
        <taxon>Otariidae</taxon>
        <taxon>Zalophus</taxon>
    </lineage>
</organism>
<evidence type="ECO:0000313" key="3">
    <source>
        <dbReference type="RefSeq" id="XP_027424238.1"/>
    </source>
</evidence>
<name>A0A6J2B2Z7_ZALCA</name>